<sequence>MLDKNSSFGSTSLVPSLSNLPPIQVLILIQSSGFSLGDKKMIRKMTWGGPWP</sequence>
<dbReference type="Proteomes" id="UP000015106">
    <property type="component" value="Chromosome 6"/>
</dbReference>
<feature type="transmembrane region" description="Helical" evidence="1">
    <location>
        <begin position="20"/>
        <end position="37"/>
    </location>
</feature>
<name>A0A8R7UUE9_TRIUA</name>
<dbReference type="EnsemblPlants" id="TuG1812G0600002331.01.T02">
    <property type="protein sequence ID" value="TuG1812G0600002331.01.T02.cds312953"/>
    <property type="gene ID" value="TuG1812G0600002331.01"/>
</dbReference>
<evidence type="ECO:0000313" key="3">
    <source>
        <dbReference type="Proteomes" id="UP000015106"/>
    </source>
</evidence>
<evidence type="ECO:0000313" key="2">
    <source>
        <dbReference type="EnsemblPlants" id="TuG1812G0600002331.01.T01.cds312953"/>
    </source>
</evidence>
<keyword evidence="1" id="KW-1133">Transmembrane helix</keyword>
<reference evidence="2" key="2">
    <citation type="submission" date="2018-03" db="EMBL/GenBank/DDBJ databases">
        <title>The Triticum urartu genome reveals the dynamic nature of wheat genome evolution.</title>
        <authorList>
            <person name="Ling H."/>
            <person name="Ma B."/>
            <person name="Shi X."/>
            <person name="Liu H."/>
            <person name="Dong L."/>
            <person name="Sun H."/>
            <person name="Cao Y."/>
            <person name="Gao Q."/>
            <person name="Zheng S."/>
            <person name="Li Y."/>
            <person name="Yu Y."/>
            <person name="Du H."/>
            <person name="Qi M."/>
            <person name="Li Y."/>
            <person name="Yu H."/>
            <person name="Cui Y."/>
            <person name="Wang N."/>
            <person name="Chen C."/>
            <person name="Wu H."/>
            <person name="Zhao Y."/>
            <person name="Zhang J."/>
            <person name="Li Y."/>
            <person name="Zhou W."/>
            <person name="Zhang B."/>
            <person name="Hu W."/>
            <person name="Eijk M."/>
            <person name="Tang J."/>
            <person name="Witsenboer H."/>
            <person name="Zhao S."/>
            <person name="Li Z."/>
            <person name="Zhang A."/>
            <person name="Wang D."/>
            <person name="Liang C."/>
        </authorList>
    </citation>
    <scope>NUCLEOTIDE SEQUENCE [LARGE SCALE GENOMIC DNA]</scope>
    <source>
        <strain evidence="2">cv. G1812</strain>
    </source>
</reference>
<dbReference type="AlphaFoldDB" id="A0A8R7UUE9"/>
<accession>A0A8R7UUE9</accession>
<reference evidence="2" key="3">
    <citation type="submission" date="2022-06" db="UniProtKB">
        <authorList>
            <consortium name="EnsemblPlants"/>
        </authorList>
    </citation>
    <scope>IDENTIFICATION</scope>
</reference>
<protein>
    <submittedName>
        <fullName evidence="2">Uncharacterized protein</fullName>
    </submittedName>
</protein>
<keyword evidence="3" id="KW-1185">Reference proteome</keyword>
<reference evidence="3" key="1">
    <citation type="journal article" date="2013" name="Nature">
        <title>Draft genome of the wheat A-genome progenitor Triticum urartu.</title>
        <authorList>
            <person name="Ling H.Q."/>
            <person name="Zhao S."/>
            <person name="Liu D."/>
            <person name="Wang J."/>
            <person name="Sun H."/>
            <person name="Zhang C."/>
            <person name="Fan H."/>
            <person name="Li D."/>
            <person name="Dong L."/>
            <person name="Tao Y."/>
            <person name="Gao C."/>
            <person name="Wu H."/>
            <person name="Li Y."/>
            <person name="Cui Y."/>
            <person name="Guo X."/>
            <person name="Zheng S."/>
            <person name="Wang B."/>
            <person name="Yu K."/>
            <person name="Liang Q."/>
            <person name="Yang W."/>
            <person name="Lou X."/>
            <person name="Chen J."/>
            <person name="Feng M."/>
            <person name="Jian J."/>
            <person name="Zhang X."/>
            <person name="Luo G."/>
            <person name="Jiang Y."/>
            <person name="Liu J."/>
            <person name="Wang Z."/>
            <person name="Sha Y."/>
            <person name="Zhang B."/>
            <person name="Wu H."/>
            <person name="Tang D."/>
            <person name="Shen Q."/>
            <person name="Xue P."/>
            <person name="Zou S."/>
            <person name="Wang X."/>
            <person name="Liu X."/>
            <person name="Wang F."/>
            <person name="Yang Y."/>
            <person name="An X."/>
            <person name="Dong Z."/>
            <person name="Zhang K."/>
            <person name="Zhang X."/>
            <person name="Luo M.C."/>
            <person name="Dvorak J."/>
            <person name="Tong Y."/>
            <person name="Wang J."/>
            <person name="Yang H."/>
            <person name="Li Z."/>
            <person name="Wang D."/>
            <person name="Zhang A."/>
            <person name="Wang J."/>
        </authorList>
    </citation>
    <scope>NUCLEOTIDE SEQUENCE</scope>
    <source>
        <strain evidence="3">cv. G1812</strain>
    </source>
</reference>
<organism evidence="2 3">
    <name type="scientific">Triticum urartu</name>
    <name type="common">Red wild einkorn</name>
    <name type="synonym">Crithodium urartu</name>
    <dbReference type="NCBI Taxonomy" id="4572"/>
    <lineage>
        <taxon>Eukaryota</taxon>
        <taxon>Viridiplantae</taxon>
        <taxon>Streptophyta</taxon>
        <taxon>Embryophyta</taxon>
        <taxon>Tracheophyta</taxon>
        <taxon>Spermatophyta</taxon>
        <taxon>Magnoliopsida</taxon>
        <taxon>Liliopsida</taxon>
        <taxon>Poales</taxon>
        <taxon>Poaceae</taxon>
        <taxon>BOP clade</taxon>
        <taxon>Pooideae</taxon>
        <taxon>Triticodae</taxon>
        <taxon>Triticeae</taxon>
        <taxon>Triticinae</taxon>
        <taxon>Triticum</taxon>
    </lineage>
</organism>
<keyword evidence="1" id="KW-0472">Membrane</keyword>
<dbReference type="EnsemblPlants" id="TuG1812G0600002331.01.T01">
    <property type="protein sequence ID" value="TuG1812G0600002331.01.T01.cds312953"/>
    <property type="gene ID" value="TuG1812G0600002331.01"/>
</dbReference>
<dbReference type="Gramene" id="TuG1812G0600002331.01.T01">
    <property type="protein sequence ID" value="TuG1812G0600002331.01.T01.cds312953"/>
    <property type="gene ID" value="TuG1812G0600002331.01"/>
</dbReference>
<dbReference type="Gramene" id="TuG1812G0600002331.01.T02">
    <property type="protein sequence ID" value="TuG1812G0600002331.01.T02.cds312953"/>
    <property type="gene ID" value="TuG1812G0600002331.01"/>
</dbReference>
<keyword evidence="1" id="KW-0812">Transmembrane</keyword>
<evidence type="ECO:0000256" key="1">
    <source>
        <dbReference type="SAM" id="Phobius"/>
    </source>
</evidence>
<proteinExistence type="predicted"/>